<reference evidence="2 3" key="1">
    <citation type="submission" date="2018-07" db="EMBL/GenBank/DDBJ databases">
        <title>Parabacteroides acidifaciens nov. sp., isolated from human feces.</title>
        <authorList>
            <person name="Wang Y.J."/>
        </authorList>
    </citation>
    <scope>NUCLEOTIDE SEQUENCE [LARGE SCALE GENOMIC DNA]</scope>
    <source>
        <strain evidence="2 3">426-9</strain>
    </source>
</reference>
<dbReference type="Gene3D" id="2.120.10.30">
    <property type="entry name" value="TolB, C-terminal domain"/>
    <property type="match status" value="1"/>
</dbReference>
<comment type="caution">
    <text evidence="2">The sequence shown here is derived from an EMBL/GenBank/DDBJ whole genome shotgun (WGS) entry which is preliminary data.</text>
</comment>
<dbReference type="Proteomes" id="UP000629596">
    <property type="component" value="Unassembled WGS sequence"/>
</dbReference>
<gene>
    <name evidence="2" type="ORF">DWU89_13095</name>
    <name evidence="1" type="ORF">H8784_12765</name>
</gene>
<reference evidence="1 4" key="2">
    <citation type="submission" date="2020-08" db="EMBL/GenBank/DDBJ databases">
        <title>Genome public.</title>
        <authorList>
            <person name="Liu C."/>
            <person name="Sun Q."/>
        </authorList>
    </citation>
    <scope>NUCLEOTIDE SEQUENCE [LARGE SCALE GENOMIC DNA]</scope>
    <source>
        <strain evidence="1 4">426_9</strain>
    </source>
</reference>
<evidence type="ECO:0000313" key="4">
    <source>
        <dbReference type="Proteomes" id="UP000629596"/>
    </source>
</evidence>
<organism evidence="2 3">
    <name type="scientific">Parabacteroides acidifaciens</name>
    <dbReference type="NCBI Taxonomy" id="2290935"/>
    <lineage>
        <taxon>Bacteria</taxon>
        <taxon>Pseudomonadati</taxon>
        <taxon>Bacteroidota</taxon>
        <taxon>Bacteroidia</taxon>
        <taxon>Bacteroidales</taxon>
        <taxon>Tannerellaceae</taxon>
        <taxon>Parabacteroides</taxon>
    </lineage>
</organism>
<dbReference type="RefSeq" id="WP_115500074.1">
    <property type="nucleotide sequence ID" value="NZ_JACRTI010000031.1"/>
</dbReference>
<evidence type="ECO:0000313" key="3">
    <source>
        <dbReference type="Proteomes" id="UP000256321"/>
    </source>
</evidence>
<name>A0A3D8HCM8_9BACT</name>
<accession>A0A3D8HCM8</accession>
<evidence type="ECO:0000313" key="2">
    <source>
        <dbReference type="EMBL" id="RDU48733.1"/>
    </source>
</evidence>
<dbReference type="Pfam" id="PF17170">
    <property type="entry name" value="DUF5128"/>
    <property type="match status" value="1"/>
</dbReference>
<dbReference type="EMBL" id="JACRTI010000031">
    <property type="protein sequence ID" value="MBC8602583.1"/>
    <property type="molecule type" value="Genomic_DNA"/>
</dbReference>
<protein>
    <submittedName>
        <fullName evidence="2">6-bladed beta-propeller</fullName>
    </submittedName>
</protein>
<dbReference type="Proteomes" id="UP000256321">
    <property type="component" value="Unassembled WGS sequence"/>
</dbReference>
<keyword evidence="4" id="KW-1185">Reference proteome</keyword>
<dbReference type="InterPro" id="IPR011042">
    <property type="entry name" value="6-blade_b-propeller_TolB-like"/>
</dbReference>
<dbReference type="AlphaFoldDB" id="A0A3D8HCM8"/>
<dbReference type="PROSITE" id="PS51257">
    <property type="entry name" value="PROKAR_LIPOPROTEIN"/>
    <property type="match status" value="1"/>
</dbReference>
<evidence type="ECO:0000313" key="1">
    <source>
        <dbReference type="EMBL" id="MBC8602583.1"/>
    </source>
</evidence>
<dbReference type="EMBL" id="QREV01000031">
    <property type="protein sequence ID" value="RDU48733.1"/>
    <property type="molecule type" value="Genomic_DNA"/>
</dbReference>
<sequence length="405" mass="45356">MNTTTKLLGSLLITATAVSCGTGGQNHSVNAKDPLANSPVVGQYVQMGSDKVLSCDQKLLSDTVHIPLSYFTESMDLIKLDNRDEALVGQNAVTVSDNYILVHGRNPNPFKLFDKEGNFLTNIGAIGQGPGEYQMVYDAQLDEANDRIYIMQWNSTQLLAYDLKGNVLDPIPLCLRCPKSKFRVDTPNGKVSVVVLPFKGLPAVAWTQDMKGNRLSYIETGHLEAPQDFSNEVTASFNIPNVFDVNILCIVPTRIDSLYRYDTDNGRLQPTFTLNFANTDKIPWHGYSEWPYHFTGDFSEPPIEVSPGNWTNGKDYHYIIDKKTGKGSFFTLYNDFFGNLEIGWPSMAFSNGYYVRNIEPGNLLTDIENVLKKDLSPEMRKKLTDLQSTIGENDNNYIMIAKLKK</sequence>
<dbReference type="SUPFAM" id="SSF63825">
    <property type="entry name" value="YWTD domain"/>
    <property type="match status" value="1"/>
</dbReference>
<proteinExistence type="predicted"/>